<dbReference type="AlphaFoldDB" id="A0A1G8SYT2"/>
<feature type="transmembrane region" description="Helical" evidence="2">
    <location>
        <begin position="34"/>
        <end position="59"/>
    </location>
</feature>
<dbReference type="Pfam" id="PF11667">
    <property type="entry name" value="DUF3267"/>
    <property type="match status" value="1"/>
</dbReference>
<organism evidence="3 4">
    <name type="scientific">Natronorubrum texcoconense</name>
    <dbReference type="NCBI Taxonomy" id="1095776"/>
    <lineage>
        <taxon>Archaea</taxon>
        <taxon>Methanobacteriati</taxon>
        <taxon>Methanobacteriota</taxon>
        <taxon>Stenosarchaea group</taxon>
        <taxon>Halobacteria</taxon>
        <taxon>Halobacteriales</taxon>
        <taxon>Natrialbaceae</taxon>
        <taxon>Natronorubrum</taxon>
    </lineage>
</organism>
<keyword evidence="2" id="KW-0472">Membrane</keyword>
<reference evidence="4" key="1">
    <citation type="submission" date="2016-10" db="EMBL/GenBank/DDBJ databases">
        <authorList>
            <person name="Varghese N."/>
            <person name="Submissions S."/>
        </authorList>
    </citation>
    <scope>NUCLEOTIDE SEQUENCE [LARGE SCALE GENOMIC DNA]</scope>
    <source>
        <strain evidence="4">B4,CECT 8067,JCM 17497</strain>
    </source>
</reference>
<keyword evidence="2" id="KW-0812">Transmembrane</keyword>
<gene>
    <name evidence="3" type="ORF">SAMN04515672_0236</name>
</gene>
<keyword evidence="4" id="KW-1185">Reference proteome</keyword>
<keyword evidence="2" id="KW-1133">Transmembrane helix</keyword>
<dbReference type="Proteomes" id="UP000198882">
    <property type="component" value="Unassembled WGS sequence"/>
</dbReference>
<proteinExistence type="predicted"/>
<dbReference type="InterPro" id="IPR021683">
    <property type="entry name" value="DUF3267"/>
</dbReference>
<evidence type="ECO:0000256" key="1">
    <source>
        <dbReference type="SAM" id="MobiDB-lite"/>
    </source>
</evidence>
<evidence type="ECO:0000256" key="2">
    <source>
        <dbReference type="SAM" id="Phobius"/>
    </source>
</evidence>
<dbReference type="EMBL" id="FNFE01000001">
    <property type="protein sequence ID" value="SDJ33925.1"/>
    <property type="molecule type" value="Genomic_DNA"/>
</dbReference>
<feature type="transmembrane region" description="Helical" evidence="2">
    <location>
        <begin position="141"/>
        <end position="160"/>
    </location>
</feature>
<evidence type="ECO:0000313" key="4">
    <source>
        <dbReference type="Proteomes" id="UP000198882"/>
    </source>
</evidence>
<feature type="region of interest" description="Disordered" evidence="1">
    <location>
        <begin position="1"/>
        <end position="20"/>
    </location>
</feature>
<accession>A0A1G8SYT2</accession>
<feature type="transmembrane region" description="Helical" evidence="2">
    <location>
        <begin position="166"/>
        <end position="190"/>
    </location>
</feature>
<feature type="compositionally biased region" description="Polar residues" evidence="1">
    <location>
        <begin position="1"/>
        <end position="14"/>
    </location>
</feature>
<evidence type="ECO:0000313" key="3">
    <source>
        <dbReference type="EMBL" id="SDJ33925.1"/>
    </source>
</evidence>
<feature type="transmembrane region" description="Helical" evidence="2">
    <location>
        <begin position="111"/>
        <end position="129"/>
    </location>
</feature>
<name>A0A1G8SYT2_9EURY</name>
<sequence>MAKKISANSDSVATDQLPPTPEGYAEPYEFRYPMIALLIGSGLLGLLSSVAVVALLSLLHGPELFTFYEVTVEGSATTWTMDLTAIAVPFLVALVVTTVVHELIHGVVFRLYGHTAVYGAVPAMGAFYAAVFGEFQRRNDLLRVALAPLVVITAACVPLLAVPIPIIAITAGFVLIVNTAGAVGDIYAVFRFRRMPSETLLYDVNIRHSYVYEPL</sequence>
<feature type="transmembrane region" description="Helical" evidence="2">
    <location>
        <begin position="79"/>
        <end position="99"/>
    </location>
</feature>
<protein>
    <submittedName>
        <fullName evidence="3">Putative zincin peptidase</fullName>
    </submittedName>
</protein>